<dbReference type="WBParaSite" id="JU765_v2.g16487.t1">
    <property type="protein sequence ID" value="JU765_v2.g16487.t1"/>
    <property type="gene ID" value="JU765_v2.g16487"/>
</dbReference>
<protein>
    <submittedName>
        <fullName evidence="2">Sphingomyelin synthase-like domain-containing protein</fullName>
    </submittedName>
</protein>
<proteinExistence type="predicted"/>
<name>A0AC34QID4_9BILA</name>
<evidence type="ECO:0000313" key="2">
    <source>
        <dbReference type="WBParaSite" id="JU765_v2.g16487.t1"/>
    </source>
</evidence>
<accession>A0AC34QID4</accession>
<dbReference type="Proteomes" id="UP000887576">
    <property type="component" value="Unplaced"/>
</dbReference>
<reference evidence="2" key="1">
    <citation type="submission" date="2022-11" db="UniProtKB">
        <authorList>
            <consortium name="WormBaseParasite"/>
        </authorList>
    </citation>
    <scope>IDENTIFICATION</scope>
</reference>
<evidence type="ECO:0000313" key="1">
    <source>
        <dbReference type="Proteomes" id="UP000887576"/>
    </source>
</evidence>
<organism evidence="1 2">
    <name type="scientific">Panagrolaimus sp. JU765</name>
    <dbReference type="NCBI Taxonomy" id="591449"/>
    <lineage>
        <taxon>Eukaryota</taxon>
        <taxon>Metazoa</taxon>
        <taxon>Ecdysozoa</taxon>
        <taxon>Nematoda</taxon>
        <taxon>Chromadorea</taxon>
        <taxon>Rhabditida</taxon>
        <taxon>Tylenchina</taxon>
        <taxon>Panagrolaimomorpha</taxon>
        <taxon>Panagrolaimoidea</taxon>
        <taxon>Panagrolaimidae</taxon>
        <taxon>Panagrolaimus</taxon>
    </lineage>
</organism>
<sequence length="387" mass="44273">MLPLLDDGYTPCPSQMGADLPAEPHKLVIVSVLLALAGLSNWAALAYIHDIVPREPLPDFIFSLVPQQTWALRLGDLMVTFCAVSMIFIFIFHKNRHVVIRRIFFIIGVLYTLRTISMLCTQLPPGYADNDFRCRDQLKPANRTWKVYLSRLLEQTIHVGFQDIEDKMLCGDLLFSGHTLVMIMSALTVSYYLPEDKKYLRYLPQSFSVIGMICMIISRTHYTVDVFFAILLSFSVFSLYHAFCEIDTYRERRNSVLNGWMIAKTILWLEENVVPGKVENAFEIPFRSSVGKLLDPSRRNERQNDTNLSNSSSAAVIENKKSCRYRYVVTHHSIFKKRKSDVEKAKSHWAKCAGGIPIGWSVKIRSTCLKVSVSRNKCNTKIIICNI</sequence>